<feature type="compositionally biased region" description="Polar residues" evidence="1">
    <location>
        <begin position="1"/>
        <end position="14"/>
    </location>
</feature>
<gene>
    <name evidence="2" type="ORF">CRENBAI_011191</name>
</gene>
<sequence>MMSSSNEAEQNISAAPSDRSSKHEQELRAEAASCQDESESKKRAEDDDEFSTSLSVGDGHYLVDLGSSSEFVVDEACILELFRSCRRCSRHCRVMKRVHGLKIVVSQTCCFCENRFEWTNLPDDFGVEDDRDFHIDGQTPTKSTPS</sequence>
<dbReference type="Proteomes" id="UP001311232">
    <property type="component" value="Unassembled WGS sequence"/>
</dbReference>
<comment type="caution">
    <text evidence="2">The sequence shown here is derived from an EMBL/GenBank/DDBJ whole genome shotgun (WGS) entry which is preliminary data.</text>
</comment>
<dbReference type="EMBL" id="JAHHUM010000887">
    <property type="protein sequence ID" value="KAK5616431.1"/>
    <property type="molecule type" value="Genomic_DNA"/>
</dbReference>
<organism evidence="2 3">
    <name type="scientific">Crenichthys baileyi</name>
    <name type="common">White River springfish</name>
    <dbReference type="NCBI Taxonomy" id="28760"/>
    <lineage>
        <taxon>Eukaryota</taxon>
        <taxon>Metazoa</taxon>
        <taxon>Chordata</taxon>
        <taxon>Craniata</taxon>
        <taxon>Vertebrata</taxon>
        <taxon>Euteleostomi</taxon>
        <taxon>Actinopterygii</taxon>
        <taxon>Neopterygii</taxon>
        <taxon>Teleostei</taxon>
        <taxon>Neoteleostei</taxon>
        <taxon>Acanthomorphata</taxon>
        <taxon>Ovalentaria</taxon>
        <taxon>Atherinomorphae</taxon>
        <taxon>Cyprinodontiformes</taxon>
        <taxon>Goodeidae</taxon>
        <taxon>Crenichthys</taxon>
    </lineage>
</organism>
<dbReference type="AlphaFoldDB" id="A0AAV9S512"/>
<evidence type="ECO:0000256" key="1">
    <source>
        <dbReference type="SAM" id="MobiDB-lite"/>
    </source>
</evidence>
<evidence type="ECO:0000313" key="2">
    <source>
        <dbReference type="EMBL" id="KAK5616431.1"/>
    </source>
</evidence>
<keyword evidence="3" id="KW-1185">Reference proteome</keyword>
<name>A0AAV9S512_9TELE</name>
<feature type="compositionally biased region" description="Basic and acidic residues" evidence="1">
    <location>
        <begin position="19"/>
        <end position="29"/>
    </location>
</feature>
<reference evidence="2 3" key="1">
    <citation type="submission" date="2021-06" db="EMBL/GenBank/DDBJ databases">
        <authorList>
            <person name="Palmer J.M."/>
        </authorList>
    </citation>
    <scope>NUCLEOTIDE SEQUENCE [LARGE SCALE GENOMIC DNA]</scope>
    <source>
        <strain evidence="2 3">MEX-2019</strain>
        <tissue evidence="2">Muscle</tissue>
    </source>
</reference>
<evidence type="ECO:0000313" key="3">
    <source>
        <dbReference type="Proteomes" id="UP001311232"/>
    </source>
</evidence>
<proteinExistence type="predicted"/>
<protein>
    <submittedName>
        <fullName evidence="2">Uncharacterized protein</fullName>
    </submittedName>
</protein>
<accession>A0AAV9S512</accession>
<feature type="region of interest" description="Disordered" evidence="1">
    <location>
        <begin position="1"/>
        <end position="59"/>
    </location>
</feature>